<dbReference type="EMBL" id="CM041537">
    <property type="protein sequence ID" value="KAI3369632.1"/>
    <property type="molecule type" value="Genomic_DNA"/>
</dbReference>
<evidence type="ECO:0000313" key="1">
    <source>
        <dbReference type="EMBL" id="KAI3369632.1"/>
    </source>
</evidence>
<evidence type="ECO:0000313" key="2">
    <source>
        <dbReference type="Proteomes" id="UP000831701"/>
    </source>
</evidence>
<gene>
    <name evidence="1" type="ORF">L3Q82_025342</name>
</gene>
<name>A0ACB8WP73_9TELE</name>
<keyword evidence="2" id="KW-1185">Reference proteome</keyword>
<protein>
    <submittedName>
        <fullName evidence="1">Uncharacterized protein</fullName>
    </submittedName>
</protein>
<sequence length="156" mass="17425">MEFGDSTSGVANLGWWSLFLKRGTWRVCSNYRGIKLLSLPGKGLCQGTGEEKGRNGLNSSGEKAVFQSGSFGLYVSVLFSRGKWYKQSIARVGRVGRQYRRAFFWIQPRYIESGRGLPTIPCAVFTTRAKSFRSCAVQLPYHTVALTQRMLSVLAL</sequence>
<comment type="caution">
    <text evidence="1">The sequence shown here is derived from an EMBL/GenBank/DDBJ whole genome shotgun (WGS) entry which is preliminary data.</text>
</comment>
<reference evidence="1" key="1">
    <citation type="submission" date="2022-04" db="EMBL/GenBank/DDBJ databases">
        <title>Jade perch genome.</title>
        <authorList>
            <person name="Chao B."/>
        </authorList>
    </citation>
    <scope>NUCLEOTIDE SEQUENCE</scope>
    <source>
        <strain evidence="1">CB-2022</strain>
    </source>
</reference>
<organism evidence="1 2">
    <name type="scientific">Scortum barcoo</name>
    <name type="common">barcoo grunter</name>
    <dbReference type="NCBI Taxonomy" id="214431"/>
    <lineage>
        <taxon>Eukaryota</taxon>
        <taxon>Metazoa</taxon>
        <taxon>Chordata</taxon>
        <taxon>Craniata</taxon>
        <taxon>Vertebrata</taxon>
        <taxon>Euteleostomi</taxon>
        <taxon>Actinopterygii</taxon>
        <taxon>Neopterygii</taxon>
        <taxon>Teleostei</taxon>
        <taxon>Neoteleostei</taxon>
        <taxon>Acanthomorphata</taxon>
        <taxon>Eupercaria</taxon>
        <taxon>Centrarchiformes</taxon>
        <taxon>Terapontoidei</taxon>
        <taxon>Terapontidae</taxon>
        <taxon>Scortum</taxon>
    </lineage>
</organism>
<dbReference type="Proteomes" id="UP000831701">
    <property type="component" value="Chromosome 7"/>
</dbReference>
<accession>A0ACB8WP73</accession>
<proteinExistence type="predicted"/>